<dbReference type="InterPro" id="IPR012338">
    <property type="entry name" value="Beta-lactam/transpept-like"/>
</dbReference>
<dbReference type="PANTHER" id="PTHR43283">
    <property type="entry name" value="BETA-LACTAMASE-RELATED"/>
    <property type="match status" value="1"/>
</dbReference>
<dbReference type="EMBL" id="CAEZSR010000005">
    <property type="protein sequence ID" value="CAB4540740.1"/>
    <property type="molecule type" value="Genomic_DNA"/>
</dbReference>
<dbReference type="InterPro" id="IPR001466">
    <property type="entry name" value="Beta-lactam-related"/>
</dbReference>
<dbReference type="Pfam" id="PF00144">
    <property type="entry name" value="Beta-lactamase"/>
    <property type="match status" value="1"/>
</dbReference>
<sequence>MSPVTPERTHRLLSSIADDLLADDAAHGRTLALVVQHRGEVVFERYGTQPDTPFAAGGPVGPDTTLISWSMAKSITQAAVGIAVGDGLLTLDAPAPVPAWRGTAKEAITLLDLLEMRPGLEFVEDYVDDSISHCIDMLYGSGTDDMAAYAAALPLLHEPGTHWNYSSGTTNIVARILGDAVGGGREGMEAFLRERLFGPAGMASAVPKFDTAGTFVGSSYVYATARDFARFGRLFLDDGVAGGVRVLPEGWRDVARTPVAFDDEGGFGYGRHWWLWPEFPGSFAAHGYEGQYTLVVPDRDLVVVHLGKVPAETRHVVRSALAAIVEAVGA</sequence>
<dbReference type="Gene3D" id="3.40.710.10">
    <property type="entry name" value="DD-peptidase/beta-lactamase superfamily"/>
    <property type="match status" value="1"/>
</dbReference>
<organism evidence="2">
    <name type="scientific">freshwater metagenome</name>
    <dbReference type="NCBI Taxonomy" id="449393"/>
    <lineage>
        <taxon>unclassified sequences</taxon>
        <taxon>metagenomes</taxon>
        <taxon>ecological metagenomes</taxon>
    </lineage>
</organism>
<accession>A0A6J6BNN8</accession>
<proteinExistence type="predicted"/>
<feature type="domain" description="Beta-lactamase-related" evidence="1">
    <location>
        <begin position="27"/>
        <end position="306"/>
    </location>
</feature>
<dbReference type="InterPro" id="IPR050789">
    <property type="entry name" value="Diverse_Enzym_Activities"/>
</dbReference>
<evidence type="ECO:0000313" key="2">
    <source>
        <dbReference type="EMBL" id="CAB4540740.1"/>
    </source>
</evidence>
<protein>
    <submittedName>
        <fullName evidence="2">Unannotated protein</fullName>
    </submittedName>
</protein>
<dbReference type="SUPFAM" id="SSF56601">
    <property type="entry name" value="beta-lactamase/transpeptidase-like"/>
    <property type="match status" value="1"/>
</dbReference>
<dbReference type="PANTHER" id="PTHR43283:SF7">
    <property type="entry name" value="BETA-LACTAMASE-RELATED DOMAIN-CONTAINING PROTEIN"/>
    <property type="match status" value="1"/>
</dbReference>
<name>A0A6J6BNN8_9ZZZZ</name>
<gene>
    <name evidence="2" type="ORF">UFOPK1493_00292</name>
</gene>
<evidence type="ECO:0000259" key="1">
    <source>
        <dbReference type="Pfam" id="PF00144"/>
    </source>
</evidence>
<reference evidence="2" key="1">
    <citation type="submission" date="2020-05" db="EMBL/GenBank/DDBJ databases">
        <authorList>
            <person name="Chiriac C."/>
            <person name="Salcher M."/>
            <person name="Ghai R."/>
            <person name="Kavagutti S V."/>
        </authorList>
    </citation>
    <scope>NUCLEOTIDE SEQUENCE</scope>
</reference>
<dbReference type="AlphaFoldDB" id="A0A6J6BNN8"/>